<dbReference type="AlphaFoldDB" id="A0A558DA13"/>
<organism evidence="1 2">
    <name type="scientific">Amycolatopsis rhizosphaerae</name>
    <dbReference type="NCBI Taxonomy" id="2053003"/>
    <lineage>
        <taxon>Bacteria</taxon>
        <taxon>Bacillati</taxon>
        <taxon>Actinomycetota</taxon>
        <taxon>Actinomycetes</taxon>
        <taxon>Pseudonocardiales</taxon>
        <taxon>Pseudonocardiaceae</taxon>
        <taxon>Amycolatopsis</taxon>
    </lineage>
</organism>
<gene>
    <name evidence="1" type="ORF">FNH05_06770</name>
</gene>
<dbReference type="OrthoDB" id="3625828at2"/>
<dbReference type="Gene3D" id="3.30.1310.10">
    <property type="entry name" value="Nucleoid-associated protein YbaB-like domain"/>
    <property type="match status" value="1"/>
</dbReference>
<dbReference type="EMBL" id="VJWX01000040">
    <property type="protein sequence ID" value="TVT57840.1"/>
    <property type="molecule type" value="Genomic_DNA"/>
</dbReference>
<evidence type="ECO:0000313" key="1">
    <source>
        <dbReference type="EMBL" id="TVT57840.1"/>
    </source>
</evidence>
<accession>A0A558DA13</accession>
<reference evidence="1 2" key="2">
    <citation type="submission" date="2019-08" db="EMBL/GenBank/DDBJ databases">
        <title>Amycolatopsis acidicola sp. nov., isolated from peat swamp forest soil.</title>
        <authorList>
            <person name="Srisuk N."/>
        </authorList>
    </citation>
    <scope>NUCLEOTIDE SEQUENCE [LARGE SCALE GENOMIC DNA]</scope>
    <source>
        <strain evidence="1 2">TBRC 6029</strain>
    </source>
</reference>
<dbReference type="Proteomes" id="UP000320011">
    <property type="component" value="Unassembled WGS sequence"/>
</dbReference>
<reference evidence="1 2" key="1">
    <citation type="submission" date="2019-07" db="EMBL/GenBank/DDBJ databases">
        <authorList>
            <person name="Duangmal K."/>
            <person name="Teo W.F.A."/>
        </authorList>
    </citation>
    <scope>NUCLEOTIDE SEQUENCE [LARGE SCALE GENOMIC DNA]</scope>
    <source>
        <strain evidence="1 2">TBRC 6029</strain>
    </source>
</reference>
<protein>
    <recommendedName>
        <fullName evidence="3">YbaB/EbfC family nucleoid-associated protein</fullName>
    </recommendedName>
</protein>
<dbReference type="Pfam" id="PF02575">
    <property type="entry name" value="YbaB_DNA_bd"/>
    <property type="match status" value="1"/>
</dbReference>
<proteinExistence type="predicted"/>
<dbReference type="GO" id="GO:0003677">
    <property type="term" value="F:DNA binding"/>
    <property type="evidence" value="ECO:0007669"/>
    <property type="project" value="InterPro"/>
</dbReference>
<name>A0A558DA13_9PSEU</name>
<sequence>MSERRTTERLLADADERLRATERLPERLGEIRGWAHNGDENVRVTVDVHGGLQELRLDESALALGVDELGAQIVELAHRAQRAALAEGVHVLGDVLGDAAALDMMRSAGLADEIGPDPEVIPYTPGVDPNAHRWRVIPPGE</sequence>
<dbReference type="InterPro" id="IPR036894">
    <property type="entry name" value="YbaB-like_sf"/>
</dbReference>
<dbReference type="RefSeq" id="WP_144586416.1">
    <property type="nucleotide sequence ID" value="NZ_VJWX01000040.1"/>
</dbReference>
<comment type="caution">
    <text evidence="1">The sequence shown here is derived from an EMBL/GenBank/DDBJ whole genome shotgun (WGS) entry which is preliminary data.</text>
</comment>
<evidence type="ECO:0000313" key="2">
    <source>
        <dbReference type="Proteomes" id="UP000320011"/>
    </source>
</evidence>
<keyword evidence="2" id="KW-1185">Reference proteome</keyword>
<evidence type="ECO:0008006" key="3">
    <source>
        <dbReference type="Google" id="ProtNLM"/>
    </source>
</evidence>
<dbReference type="InterPro" id="IPR004401">
    <property type="entry name" value="YbaB/EbfC"/>
</dbReference>